<comment type="caution">
    <text evidence="4">The sequence shown here is derived from an EMBL/GenBank/DDBJ whole genome shotgun (WGS) entry which is preliminary data.</text>
</comment>
<dbReference type="Pfam" id="PF18058">
    <property type="entry name" value="SbsC_C"/>
    <property type="match status" value="1"/>
</dbReference>
<proteinExistence type="predicted"/>
<keyword evidence="5" id="KW-1185">Reference proteome</keyword>
<feature type="domain" description="SbsC C-terminal" evidence="2">
    <location>
        <begin position="61"/>
        <end position="192"/>
    </location>
</feature>
<gene>
    <name evidence="4" type="ORF">HNR78_001561</name>
</gene>
<dbReference type="Gene3D" id="1.20.58.790">
    <property type="match status" value="1"/>
</dbReference>
<evidence type="ECO:0000259" key="3">
    <source>
        <dbReference type="Pfam" id="PF22360"/>
    </source>
</evidence>
<name>A0A6G9J1R3_9BACL</name>
<sequence>MDKKKAVKLATASAVAASAFVAANPNASEAATDVATVVSQAKAQFKKAYYTYSHTVTETGEFPNINDVYAEYNKAKKAYADAVALVNKAGGAKKDAYLADLQKEYETYVFKANPKSGEARVATYIDAYNYATKLDKMRQELEAAVQAKDLEKAEQYYHKISYELKTRTVILDRVYGKTTRDLLRSAFKAEAQKLRDSLIYDITVAMKAREAQEAVKAGDLDKAKVAVDQINQYLPKVTDAFKTELTEAAKKALDAYEAALTPKVESVSAINLKQIEIKFNKAVDKDTVVIDNFKVSKGATESTITSAELSEDGKTVTLTVQTPLEQKGEYRVFGFNLKATTGAKFPSFVQDITVEDTVAPKIVSASAVTKDDKVNSFTLKFSEPVSFTTIKVGDSILGAAKVDDFTYTVSGKELEVGKSYEVEVYGLTDLAGNKGGTPERASIVVTKDAVKPNFVINAVGPKTFEIKFDKDMNTAVAVDSIKVKDAKGNAVALKALPSFKDDKRTLVVELAKLPFEDDTVNSATLDVTVQALQDKLGNVVDTKTVQVTLVRDTVKPAIKEAKFTAANEIEVEFSEAVTGVEAGDFYVNKQDGTAATTVSNVTPVTGTNKYKLTLASSLKNGSYNLVLKVNAVSDDSSNTNAAQVLTITNDKEVVTPVAPLSAYIQSTGVTSADKTVTITFDKSDVLAGVNPATGDLYVDGADNKALYSINGAALPAKAKVIFKNDQSVSEAVVNADLNKDGDKSDTVVVDTVTIDLSEVDAKDLVGPYAAFGNGGTATISVGGVKNAAGAILPLTSLPVVVVDATKPVVKEAYITGNATNGYKLIVKFSEAMKAVDEADFVLAGKADASTPAEGITLGTAVLSADGLSAEIPVTSLGNADRTLGFTLNTDIQENLDSTTDKADNPLTEITTPITVTNFTTN</sequence>
<evidence type="ECO:0000313" key="5">
    <source>
        <dbReference type="Proteomes" id="UP000613002"/>
    </source>
</evidence>
<evidence type="ECO:0000259" key="1">
    <source>
        <dbReference type="Pfam" id="PF13205"/>
    </source>
</evidence>
<feature type="domain" description="S-layer protein spectrin-like repeat" evidence="3">
    <location>
        <begin position="200"/>
        <end position="260"/>
    </location>
</feature>
<dbReference type="Gene3D" id="1.20.58.770">
    <property type="match status" value="1"/>
</dbReference>
<dbReference type="EMBL" id="JACICZ010000004">
    <property type="protein sequence ID" value="MBB3868678.1"/>
    <property type="molecule type" value="Genomic_DNA"/>
</dbReference>
<dbReference type="InterPro" id="IPR032812">
    <property type="entry name" value="SbsA_Ig"/>
</dbReference>
<accession>A0A6G9J1R3</accession>
<dbReference type="AlphaFoldDB" id="A0A6G9J1R3"/>
<dbReference type="InterPro" id="IPR014755">
    <property type="entry name" value="Cu-Rt/internalin_Ig-like"/>
</dbReference>
<protein>
    <submittedName>
        <fullName evidence="4">Methionine-rich copper-binding protein CopC</fullName>
    </submittedName>
</protein>
<dbReference type="Proteomes" id="UP000613002">
    <property type="component" value="Unassembled WGS sequence"/>
</dbReference>
<dbReference type="InterPro" id="IPR054605">
    <property type="entry name" value="SbsA_spectrin-like"/>
</dbReference>
<feature type="domain" description="SbsA Ig-like" evidence="1">
    <location>
        <begin position="261"/>
        <end position="332"/>
    </location>
</feature>
<evidence type="ECO:0000259" key="2">
    <source>
        <dbReference type="Pfam" id="PF18058"/>
    </source>
</evidence>
<dbReference type="RefSeq" id="WP_062755543.1">
    <property type="nucleotide sequence ID" value="NZ_BDAQ01000011.1"/>
</dbReference>
<dbReference type="Pfam" id="PF13205">
    <property type="entry name" value="Big_5"/>
    <property type="match status" value="1"/>
</dbReference>
<reference evidence="4 5" key="1">
    <citation type="submission" date="2020-08" db="EMBL/GenBank/DDBJ databases">
        <title>Genomic Encyclopedia of Type Strains, Phase IV (KMG-IV): sequencing the most valuable type-strain genomes for metagenomic binning, comparative biology and taxonomic classification.</title>
        <authorList>
            <person name="Goeker M."/>
        </authorList>
    </citation>
    <scope>NUCLEOTIDE SEQUENCE [LARGE SCALE GENOMIC DNA]</scope>
    <source>
        <strain evidence="4 5">DSM 14590</strain>
    </source>
</reference>
<dbReference type="Gene3D" id="1.20.58.780">
    <property type="match status" value="1"/>
</dbReference>
<evidence type="ECO:0000313" key="4">
    <source>
        <dbReference type="EMBL" id="MBB3868678.1"/>
    </source>
</evidence>
<dbReference type="Pfam" id="PF22360">
    <property type="entry name" value="SbsC_spectrin-like"/>
    <property type="match status" value="1"/>
</dbReference>
<dbReference type="Gene3D" id="2.60.40.1220">
    <property type="match status" value="3"/>
</dbReference>
<organism evidence="4 5">
    <name type="scientific">Parageobacillus toebii NBRC 107807</name>
    <dbReference type="NCBI Taxonomy" id="1223503"/>
    <lineage>
        <taxon>Bacteria</taxon>
        <taxon>Bacillati</taxon>
        <taxon>Bacillota</taxon>
        <taxon>Bacilli</taxon>
        <taxon>Bacillales</taxon>
        <taxon>Anoxybacillaceae</taxon>
        <taxon>Parageobacillus</taxon>
    </lineage>
</organism>
<dbReference type="InterPro" id="IPR041378">
    <property type="entry name" value="S-layer_SbsC_C"/>
</dbReference>